<keyword evidence="2" id="KW-0238">DNA-binding</keyword>
<dbReference type="RefSeq" id="WP_378939654.1">
    <property type="nucleotide sequence ID" value="NZ_JBHLVO010000055.1"/>
</dbReference>
<evidence type="ECO:0000313" key="6">
    <source>
        <dbReference type="Proteomes" id="UP001589854"/>
    </source>
</evidence>
<evidence type="ECO:0000256" key="2">
    <source>
        <dbReference type="ARBA" id="ARBA00023125"/>
    </source>
</evidence>
<dbReference type="PANTHER" id="PTHR43537">
    <property type="entry name" value="TRANSCRIPTIONAL REGULATOR, GNTR FAMILY"/>
    <property type="match status" value="1"/>
</dbReference>
<dbReference type="InterPro" id="IPR008920">
    <property type="entry name" value="TF_FadR/GntR_C"/>
</dbReference>
<dbReference type="SMART" id="SM00895">
    <property type="entry name" value="FCD"/>
    <property type="match status" value="1"/>
</dbReference>
<keyword evidence="3" id="KW-0804">Transcription</keyword>
<protein>
    <submittedName>
        <fullName evidence="5">GntR family transcriptional regulator</fullName>
    </submittedName>
</protein>
<name>A0ABV6GML2_9BACI</name>
<keyword evidence="1" id="KW-0805">Transcription regulation</keyword>
<dbReference type="Gene3D" id="1.10.10.10">
    <property type="entry name" value="Winged helix-like DNA-binding domain superfamily/Winged helix DNA-binding domain"/>
    <property type="match status" value="1"/>
</dbReference>
<dbReference type="Gene3D" id="1.20.120.530">
    <property type="entry name" value="GntR ligand-binding domain-like"/>
    <property type="match status" value="1"/>
</dbReference>
<gene>
    <name evidence="5" type="ORF">ACFFIX_26870</name>
</gene>
<proteinExistence type="predicted"/>
<dbReference type="CDD" id="cd07377">
    <property type="entry name" value="WHTH_GntR"/>
    <property type="match status" value="1"/>
</dbReference>
<evidence type="ECO:0000256" key="3">
    <source>
        <dbReference type="ARBA" id="ARBA00023163"/>
    </source>
</evidence>
<dbReference type="InterPro" id="IPR011711">
    <property type="entry name" value="GntR_C"/>
</dbReference>
<dbReference type="EMBL" id="JBHLVO010000055">
    <property type="protein sequence ID" value="MFC0274928.1"/>
    <property type="molecule type" value="Genomic_DNA"/>
</dbReference>
<reference evidence="5 6" key="1">
    <citation type="submission" date="2024-09" db="EMBL/GenBank/DDBJ databases">
        <authorList>
            <person name="Sun Q."/>
            <person name="Mori K."/>
        </authorList>
    </citation>
    <scope>NUCLEOTIDE SEQUENCE [LARGE SCALE GENOMIC DNA]</scope>
    <source>
        <strain evidence="5 6">CCM 7228</strain>
    </source>
</reference>
<organism evidence="5 6">
    <name type="scientific">Metabacillus herbersteinensis</name>
    <dbReference type="NCBI Taxonomy" id="283816"/>
    <lineage>
        <taxon>Bacteria</taxon>
        <taxon>Bacillati</taxon>
        <taxon>Bacillota</taxon>
        <taxon>Bacilli</taxon>
        <taxon>Bacillales</taxon>
        <taxon>Bacillaceae</taxon>
        <taxon>Metabacillus</taxon>
    </lineage>
</organism>
<sequence>MNSKEIEIYKKIKQAIIQQKLRINMQLVEKEIAESFGVSRTPVRNVLRRLSYERLVKIIENKGAFVSCSSVEEAKEVFEMRRILEAQAVRKACLLSTEEQLRELEKMVEEELNTYQHVDYIEAIQMSGEFHLKIAEMAGNSYFYQYLEDLISLTYVIISIYGRGQEEKSACCHHLHIFNAIKQRDEDLAERLSVEHLREIEDNLHFSEKLQIPTSLPEIFRQQ</sequence>
<dbReference type="InterPro" id="IPR000524">
    <property type="entry name" value="Tscrpt_reg_HTH_GntR"/>
</dbReference>
<evidence type="ECO:0000256" key="1">
    <source>
        <dbReference type="ARBA" id="ARBA00023015"/>
    </source>
</evidence>
<dbReference type="InterPro" id="IPR036388">
    <property type="entry name" value="WH-like_DNA-bd_sf"/>
</dbReference>
<feature type="domain" description="HTH gntR-type" evidence="4">
    <location>
        <begin position="2"/>
        <end position="69"/>
    </location>
</feature>
<dbReference type="PANTHER" id="PTHR43537:SF53">
    <property type="entry name" value="HTH-TYPE TRANSCRIPTIONAL REPRESSOR NANR"/>
    <property type="match status" value="1"/>
</dbReference>
<dbReference type="InterPro" id="IPR036390">
    <property type="entry name" value="WH_DNA-bd_sf"/>
</dbReference>
<dbReference type="SUPFAM" id="SSF46785">
    <property type="entry name" value="Winged helix' DNA-binding domain"/>
    <property type="match status" value="1"/>
</dbReference>
<evidence type="ECO:0000313" key="5">
    <source>
        <dbReference type="EMBL" id="MFC0274928.1"/>
    </source>
</evidence>
<evidence type="ECO:0000259" key="4">
    <source>
        <dbReference type="PROSITE" id="PS50949"/>
    </source>
</evidence>
<dbReference type="Pfam" id="PF07729">
    <property type="entry name" value="FCD"/>
    <property type="match status" value="1"/>
</dbReference>
<dbReference type="PROSITE" id="PS50949">
    <property type="entry name" value="HTH_GNTR"/>
    <property type="match status" value="1"/>
</dbReference>
<dbReference type="SMART" id="SM00345">
    <property type="entry name" value="HTH_GNTR"/>
    <property type="match status" value="1"/>
</dbReference>
<dbReference type="Proteomes" id="UP001589854">
    <property type="component" value="Unassembled WGS sequence"/>
</dbReference>
<accession>A0ABV6GML2</accession>
<dbReference type="Pfam" id="PF00392">
    <property type="entry name" value="GntR"/>
    <property type="match status" value="1"/>
</dbReference>
<keyword evidence="6" id="KW-1185">Reference proteome</keyword>
<comment type="caution">
    <text evidence="5">The sequence shown here is derived from an EMBL/GenBank/DDBJ whole genome shotgun (WGS) entry which is preliminary data.</text>
</comment>
<dbReference type="SUPFAM" id="SSF48008">
    <property type="entry name" value="GntR ligand-binding domain-like"/>
    <property type="match status" value="1"/>
</dbReference>